<evidence type="ECO:0000256" key="1">
    <source>
        <dbReference type="ARBA" id="ARBA00001968"/>
    </source>
</evidence>
<keyword evidence="2" id="KW-0479">Metal-binding</keyword>
<sequence length="349" mass="39440">MLLLSFIHGFISEKEFGVLHEALQTKNPIFPHSDYERFTLDTLEESEIFAEFRVRKRDIERLADALGLPESFVCHQRTRADKIEGLCMVLKCLAYPCRYSDLIHRFGRAVPQLSMITNAVEEFIYQNPHHRLTQWNATLLSPRKLQQYADAVAVKGSPLKNCFGFIDGTVRPISRPGENQKIVYNGHKRLHALKFQSVTLPDGLIAHLFGPVEGRKHDAAMLKDSHLLDDLNAHAFSATGEAMCLYGDPAYPHRIQLQGPFKEQRLTPAMEDFNSAMSSVRSSVEWVFGDVIGPFKLLDFKKNLKIGLSPVGKHYIVSALLRNALTCLYGNNTGAYFGVEPPSLEEYFS</sequence>
<comment type="caution">
    <text evidence="4">The sequence shown here is derived from an EMBL/GenBank/DDBJ whole genome shotgun (WGS) entry which is preliminary data.</text>
</comment>
<evidence type="ECO:0000256" key="2">
    <source>
        <dbReference type="ARBA" id="ARBA00022723"/>
    </source>
</evidence>
<keyword evidence="5" id="KW-1185">Reference proteome</keyword>
<evidence type="ECO:0000259" key="3">
    <source>
        <dbReference type="Pfam" id="PF13359"/>
    </source>
</evidence>
<dbReference type="Proteomes" id="UP001159427">
    <property type="component" value="Unassembled WGS sequence"/>
</dbReference>
<comment type="cofactor">
    <cofactor evidence="1">
        <name>a divalent metal cation</name>
        <dbReference type="ChEBI" id="CHEBI:60240"/>
    </cofactor>
</comment>
<dbReference type="PANTHER" id="PTHR34615">
    <property type="entry name" value="PX DOMAIN-CONTAINING PROTEIN"/>
    <property type="match status" value="1"/>
</dbReference>
<gene>
    <name evidence="4" type="ORF">PEVE_00037975</name>
</gene>
<reference evidence="4 5" key="1">
    <citation type="submission" date="2022-05" db="EMBL/GenBank/DDBJ databases">
        <authorList>
            <consortium name="Genoscope - CEA"/>
            <person name="William W."/>
        </authorList>
    </citation>
    <scope>NUCLEOTIDE SEQUENCE [LARGE SCALE GENOMIC DNA]</scope>
</reference>
<dbReference type="InterPro" id="IPR027806">
    <property type="entry name" value="HARBI1_dom"/>
</dbReference>
<feature type="domain" description="DDE Tnp4" evidence="3">
    <location>
        <begin position="166"/>
        <end position="323"/>
    </location>
</feature>
<accession>A0ABN8ML38</accession>
<organism evidence="4 5">
    <name type="scientific">Porites evermanni</name>
    <dbReference type="NCBI Taxonomy" id="104178"/>
    <lineage>
        <taxon>Eukaryota</taxon>
        <taxon>Metazoa</taxon>
        <taxon>Cnidaria</taxon>
        <taxon>Anthozoa</taxon>
        <taxon>Hexacorallia</taxon>
        <taxon>Scleractinia</taxon>
        <taxon>Fungiina</taxon>
        <taxon>Poritidae</taxon>
        <taxon>Porites</taxon>
    </lineage>
</organism>
<protein>
    <recommendedName>
        <fullName evidence="3">DDE Tnp4 domain-containing protein</fullName>
    </recommendedName>
</protein>
<proteinExistence type="predicted"/>
<dbReference type="Pfam" id="PF13359">
    <property type="entry name" value="DDE_Tnp_4"/>
    <property type="match status" value="1"/>
</dbReference>
<dbReference type="EMBL" id="CALNXI010000634">
    <property type="protein sequence ID" value="CAH3030440.1"/>
    <property type="molecule type" value="Genomic_DNA"/>
</dbReference>
<evidence type="ECO:0000313" key="5">
    <source>
        <dbReference type="Proteomes" id="UP001159427"/>
    </source>
</evidence>
<name>A0ABN8ML38_9CNID</name>
<dbReference type="PANTHER" id="PTHR34615:SF1">
    <property type="entry name" value="PX DOMAIN-CONTAINING PROTEIN"/>
    <property type="match status" value="1"/>
</dbReference>
<evidence type="ECO:0000313" key="4">
    <source>
        <dbReference type="EMBL" id="CAH3030440.1"/>
    </source>
</evidence>